<name>A0A2U1MJF0_ARTAN</name>
<proteinExistence type="predicted"/>
<dbReference type="OrthoDB" id="1705245at2759"/>
<keyword evidence="1 3" id="KW-0378">Hydrolase</keyword>
<evidence type="ECO:0000313" key="3">
    <source>
        <dbReference type="EMBL" id="PWA61390.1"/>
    </source>
</evidence>
<dbReference type="GO" id="GO:0005576">
    <property type="term" value="C:extracellular region"/>
    <property type="evidence" value="ECO:0007669"/>
    <property type="project" value="TreeGrafter"/>
</dbReference>
<dbReference type="InterPro" id="IPR017853">
    <property type="entry name" value="GH"/>
</dbReference>
<dbReference type="SUPFAM" id="SSF51445">
    <property type="entry name" value="(Trans)glycosidases"/>
    <property type="match status" value="1"/>
</dbReference>
<reference evidence="3 4" key="1">
    <citation type="journal article" date="2018" name="Mol. Plant">
        <title>The genome of Artemisia annua provides insight into the evolution of Asteraceae family and artemisinin biosynthesis.</title>
        <authorList>
            <person name="Shen Q."/>
            <person name="Zhang L."/>
            <person name="Liao Z."/>
            <person name="Wang S."/>
            <person name="Yan T."/>
            <person name="Shi P."/>
            <person name="Liu M."/>
            <person name="Fu X."/>
            <person name="Pan Q."/>
            <person name="Wang Y."/>
            <person name="Lv Z."/>
            <person name="Lu X."/>
            <person name="Zhang F."/>
            <person name="Jiang W."/>
            <person name="Ma Y."/>
            <person name="Chen M."/>
            <person name="Hao X."/>
            <person name="Li L."/>
            <person name="Tang Y."/>
            <person name="Lv G."/>
            <person name="Zhou Y."/>
            <person name="Sun X."/>
            <person name="Brodelius P.E."/>
            <person name="Rose J.K.C."/>
            <person name="Tang K."/>
        </authorList>
    </citation>
    <scope>NUCLEOTIDE SEQUENCE [LARGE SCALE GENOMIC DNA]</scope>
    <source>
        <strain evidence="4">cv. Huhao1</strain>
        <tissue evidence="3">Leaf</tissue>
    </source>
</reference>
<gene>
    <name evidence="3" type="ORF">CTI12_AA373250</name>
</gene>
<evidence type="ECO:0000256" key="1">
    <source>
        <dbReference type="ARBA" id="ARBA00022801"/>
    </source>
</evidence>
<dbReference type="AlphaFoldDB" id="A0A2U1MJF0"/>
<sequence>MLTIGGALGSYYITSVANAKQIATYLWNNFLGGSSSTRQLGDAVLDEIDFDIEGGTTEHWDDLANYRPEHTSEGKKVYLTTTILIMILSNCYRHP</sequence>
<accession>A0A2U1MJF0</accession>
<protein>
    <submittedName>
        <fullName evidence="3">Glycoside hydrolase family 18, catalytic domain-containing protein</fullName>
    </submittedName>
</protein>
<dbReference type="EMBL" id="PKPP01005116">
    <property type="protein sequence ID" value="PWA61390.1"/>
    <property type="molecule type" value="Genomic_DNA"/>
</dbReference>
<dbReference type="PANTHER" id="PTHR45708">
    <property type="entry name" value="ENDOCHITINASE"/>
    <property type="match status" value="1"/>
</dbReference>
<keyword evidence="4" id="KW-1185">Reference proteome</keyword>
<dbReference type="Gene3D" id="3.20.20.80">
    <property type="entry name" value="Glycosidases"/>
    <property type="match status" value="1"/>
</dbReference>
<dbReference type="PANTHER" id="PTHR45708:SF49">
    <property type="entry name" value="ENDOCHITINASE"/>
    <property type="match status" value="1"/>
</dbReference>
<dbReference type="Proteomes" id="UP000245207">
    <property type="component" value="Unassembled WGS sequence"/>
</dbReference>
<dbReference type="GO" id="GO:0004568">
    <property type="term" value="F:chitinase activity"/>
    <property type="evidence" value="ECO:0007669"/>
    <property type="project" value="TreeGrafter"/>
</dbReference>
<dbReference type="InterPro" id="IPR050542">
    <property type="entry name" value="Glycosyl_Hydrlase18_Chitinase"/>
</dbReference>
<evidence type="ECO:0000256" key="2">
    <source>
        <dbReference type="ARBA" id="ARBA00023295"/>
    </source>
</evidence>
<comment type="caution">
    <text evidence="3">The sequence shown here is derived from an EMBL/GenBank/DDBJ whole genome shotgun (WGS) entry which is preliminary data.</text>
</comment>
<keyword evidence="2" id="KW-0326">Glycosidase</keyword>
<dbReference type="STRING" id="35608.A0A2U1MJF0"/>
<evidence type="ECO:0000313" key="4">
    <source>
        <dbReference type="Proteomes" id="UP000245207"/>
    </source>
</evidence>
<organism evidence="3 4">
    <name type="scientific">Artemisia annua</name>
    <name type="common">Sweet wormwood</name>
    <dbReference type="NCBI Taxonomy" id="35608"/>
    <lineage>
        <taxon>Eukaryota</taxon>
        <taxon>Viridiplantae</taxon>
        <taxon>Streptophyta</taxon>
        <taxon>Embryophyta</taxon>
        <taxon>Tracheophyta</taxon>
        <taxon>Spermatophyta</taxon>
        <taxon>Magnoliopsida</taxon>
        <taxon>eudicotyledons</taxon>
        <taxon>Gunneridae</taxon>
        <taxon>Pentapetalae</taxon>
        <taxon>asterids</taxon>
        <taxon>campanulids</taxon>
        <taxon>Asterales</taxon>
        <taxon>Asteraceae</taxon>
        <taxon>Asteroideae</taxon>
        <taxon>Anthemideae</taxon>
        <taxon>Artemisiinae</taxon>
        <taxon>Artemisia</taxon>
    </lineage>
</organism>